<dbReference type="Gene3D" id="1.20.120.450">
    <property type="entry name" value="dinb family like domain"/>
    <property type="match status" value="1"/>
</dbReference>
<dbReference type="OrthoDB" id="344594at2"/>
<feature type="domain" description="DinB-like" evidence="1">
    <location>
        <begin position="17"/>
        <end position="137"/>
    </location>
</feature>
<sequence length="169" mass="19349">MPRLFQENEVLLQEGISLLENLPAEIYTLKPNDQPSSPGEHFRHIIEHYQMFLKGMKTGQIDYDRRERNSAIETSSILAIELLQAIQLELQSNEIPFGPILVSQNYNPEYPKPMIPSSVERELLFLSSHTVHHYAIIAMVLKESNIAVSKSFGYSQATLYAKEQMQSKT</sequence>
<protein>
    <submittedName>
        <fullName evidence="2">DinB family protein</fullName>
    </submittedName>
</protein>
<dbReference type="PANTHER" id="PTHR39473">
    <property type="match status" value="1"/>
</dbReference>
<comment type="caution">
    <text evidence="2">The sequence shown here is derived from an EMBL/GenBank/DDBJ whole genome shotgun (WGS) entry which is preliminary data.</text>
</comment>
<dbReference type="Pfam" id="PF12867">
    <property type="entry name" value="DinB_2"/>
    <property type="match status" value="1"/>
</dbReference>
<dbReference type="InterPro" id="IPR034660">
    <property type="entry name" value="DinB/YfiT-like"/>
</dbReference>
<gene>
    <name evidence="2" type="ORF">EHQ59_08580</name>
</gene>
<reference evidence="2" key="1">
    <citation type="journal article" date="2019" name="PLoS Negl. Trop. Dis.">
        <title>Revisiting the worldwide diversity of Leptospira species in the environment.</title>
        <authorList>
            <person name="Vincent A.T."/>
            <person name="Schiettekatte O."/>
            <person name="Bourhy P."/>
            <person name="Veyrier F.J."/>
            <person name="Picardeau M."/>
        </authorList>
    </citation>
    <scope>NUCLEOTIDE SEQUENCE [LARGE SCALE GENOMIC DNA]</scope>
    <source>
        <strain evidence="2">201702454</strain>
    </source>
</reference>
<proteinExistence type="predicted"/>
<keyword evidence="3" id="KW-1185">Reference proteome</keyword>
<dbReference type="AlphaFoldDB" id="A0A4R9JQL8"/>
<dbReference type="EMBL" id="RQGG01000028">
    <property type="protein sequence ID" value="TGL52994.1"/>
    <property type="molecule type" value="Genomic_DNA"/>
</dbReference>
<dbReference type="InterPro" id="IPR024775">
    <property type="entry name" value="DinB-like"/>
</dbReference>
<dbReference type="RefSeq" id="WP_135619267.1">
    <property type="nucleotide sequence ID" value="NZ_RQGG01000028.1"/>
</dbReference>
<evidence type="ECO:0000313" key="3">
    <source>
        <dbReference type="Proteomes" id="UP000297609"/>
    </source>
</evidence>
<dbReference type="PANTHER" id="PTHR39473:SF1">
    <property type="entry name" value="DINB-LIKE DOMAIN-CONTAINING PROTEIN"/>
    <property type="match status" value="1"/>
</dbReference>
<organism evidence="2 3">
    <name type="scientific">Leptospira kemamanensis</name>
    <dbReference type="NCBI Taxonomy" id="2484942"/>
    <lineage>
        <taxon>Bacteria</taxon>
        <taxon>Pseudomonadati</taxon>
        <taxon>Spirochaetota</taxon>
        <taxon>Spirochaetia</taxon>
        <taxon>Leptospirales</taxon>
        <taxon>Leptospiraceae</taxon>
        <taxon>Leptospira</taxon>
    </lineage>
</organism>
<accession>A0A4R9JQL8</accession>
<name>A0A4R9JQL8_9LEPT</name>
<dbReference type="SUPFAM" id="SSF109854">
    <property type="entry name" value="DinB/YfiT-like putative metalloenzymes"/>
    <property type="match status" value="1"/>
</dbReference>
<evidence type="ECO:0000259" key="1">
    <source>
        <dbReference type="Pfam" id="PF12867"/>
    </source>
</evidence>
<evidence type="ECO:0000313" key="2">
    <source>
        <dbReference type="EMBL" id="TGL52994.1"/>
    </source>
</evidence>
<dbReference type="Proteomes" id="UP000297609">
    <property type="component" value="Unassembled WGS sequence"/>
</dbReference>